<comment type="caution">
    <text evidence="2">The sequence shown here is derived from an EMBL/GenBank/DDBJ whole genome shotgun (WGS) entry which is preliminary data.</text>
</comment>
<evidence type="ECO:0000259" key="1">
    <source>
        <dbReference type="SMART" id="SM00507"/>
    </source>
</evidence>
<feature type="domain" description="HNH nuclease" evidence="1">
    <location>
        <begin position="210"/>
        <end position="265"/>
    </location>
</feature>
<dbReference type="Pfam" id="PF13395">
    <property type="entry name" value="HNH_4"/>
    <property type="match status" value="1"/>
</dbReference>
<reference evidence="2" key="2">
    <citation type="submission" date="2020-09" db="EMBL/GenBank/DDBJ databases">
        <authorList>
            <person name="Sun Q."/>
            <person name="Zhou Y."/>
        </authorList>
    </citation>
    <scope>NUCLEOTIDE SEQUENCE</scope>
    <source>
        <strain evidence="2">CGMCC 1.12153</strain>
    </source>
</reference>
<reference evidence="2" key="1">
    <citation type="journal article" date="2014" name="Int. J. Syst. Evol. Microbiol.">
        <title>Complete genome sequence of Corynebacterium casei LMG S-19264T (=DSM 44701T), isolated from a smear-ripened cheese.</title>
        <authorList>
            <consortium name="US DOE Joint Genome Institute (JGI-PGF)"/>
            <person name="Walter F."/>
            <person name="Albersmeier A."/>
            <person name="Kalinowski J."/>
            <person name="Ruckert C."/>
        </authorList>
    </citation>
    <scope>NUCLEOTIDE SEQUENCE</scope>
    <source>
        <strain evidence="2">CGMCC 1.12153</strain>
    </source>
</reference>
<dbReference type="EMBL" id="BMEL01000003">
    <property type="protein sequence ID" value="GGF27476.1"/>
    <property type="molecule type" value="Genomic_DNA"/>
</dbReference>
<sequence length="329" mass="38681">MSHKLRVGELKALYLTEEEVWRIFTIVLTTKSKKSATYKFGLLKAMIENLYQVNEDAEVTYDQLAYSFTKIYWNLVIHHELEQGTRGSAVVTKLIEIKQSYNIPKEMTFDKLDATIQLAATKRVKAVMKTNVFGALYGDTQGSFYAFDHKTEQFKFHKVVLTFMRKYQRLLIDLVNYHMAKMIEQLNDVPHINYLLDKVESIAKRSTLKPFEKVLVQYFEQKCFYCGRELHKSTIQTHVDHFIPWSFVQSDQLWNLVLTCSKCNISKNDKLAVRSFLDEMVNRNERMVNLSGLIANKNELATYNKEKIIHLYDYSIQNGYENIWVPSYR</sequence>
<evidence type="ECO:0000313" key="2">
    <source>
        <dbReference type="EMBL" id="GGF27476.1"/>
    </source>
</evidence>
<dbReference type="CDD" id="cd00085">
    <property type="entry name" value="HNHc"/>
    <property type="match status" value="1"/>
</dbReference>
<dbReference type="AlphaFoldDB" id="A0A917B792"/>
<accession>A0A917B792</accession>
<protein>
    <recommendedName>
        <fullName evidence="1">HNH nuclease domain-containing protein</fullName>
    </recommendedName>
</protein>
<proteinExistence type="predicted"/>
<name>A0A917B792_HALAA</name>
<dbReference type="SMART" id="SM00507">
    <property type="entry name" value="HNHc"/>
    <property type="match status" value="1"/>
</dbReference>
<dbReference type="RefSeq" id="WP_188378139.1">
    <property type="nucleotide sequence ID" value="NZ_BMEL01000003.1"/>
</dbReference>
<keyword evidence="3" id="KW-1185">Reference proteome</keyword>
<dbReference type="Proteomes" id="UP000660110">
    <property type="component" value="Unassembled WGS sequence"/>
</dbReference>
<evidence type="ECO:0000313" key="3">
    <source>
        <dbReference type="Proteomes" id="UP000660110"/>
    </source>
</evidence>
<organism evidence="2 3">
    <name type="scientific">Halobacillus andaensis</name>
    <dbReference type="NCBI Taxonomy" id="1176239"/>
    <lineage>
        <taxon>Bacteria</taxon>
        <taxon>Bacillati</taxon>
        <taxon>Bacillota</taxon>
        <taxon>Bacilli</taxon>
        <taxon>Bacillales</taxon>
        <taxon>Bacillaceae</taxon>
        <taxon>Halobacillus</taxon>
    </lineage>
</organism>
<dbReference type="InterPro" id="IPR003615">
    <property type="entry name" value="HNH_nuc"/>
</dbReference>
<dbReference type="Gene3D" id="1.10.30.50">
    <property type="match status" value="1"/>
</dbReference>
<gene>
    <name evidence="2" type="ORF">GCM10010954_28180</name>
</gene>